<proteinExistence type="predicted"/>
<accession>A0A645CX20</accession>
<protein>
    <submittedName>
        <fullName evidence="1">Uncharacterized protein</fullName>
    </submittedName>
</protein>
<organism evidence="1">
    <name type="scientific">bioreactor metagenome</name>
    <dbReference type="NCBI Taxonomy" id="1076179"/>
    <lineage>
        <taxon>unclassified sequences</taxon>
        <taxon>metagenomes</taxon>
        <taxon>ecological metagenomes</taxon>
    </lineage>
</organism>
<gene>
    <name evidence="1" type="ORF">SDC9_128451</name>
</gene>
<sequence length="211" mass="23290">MLIDCSETEYKMLCDIASAASESELIYQLSVLQPLVSGYDYLSSGKRASVELAFIRMCHPQSQPTASLDALSARIDKLESRLDGGGYEAAPKLPSDKGEKAEKIAPKQKIAAEESKQAPSVSSGTYPESRRLLQSLKGEAIIYPYLESAKFICRDQNTLAVLTESFTNGILSYMKAEDIILRYVKNITPEITAVRLESEQRKKEPDAIDSL</sequence>
<dbReference type="EMBL" id="VSSQ01030754">
    <property type="protein sequence ID" value="MPM81398.1"/>
    <property type="molecule type" value="Genomic_DNA"/>
</dbReference>
<name>A0A645CX20_9ZZZZ</name>
<evidence type="ECO:0000313" key="1">
    <source>
        <dbReference type="EMBL" id="MPM81398.1"/>
    </source>
</evidence>
<reference evidence="1" key="1">
    <citation type="submission" date="2019-08" db="EMBL/GenBank/DDBJ databases">
        <authorList>
            <person name="Kucharzyk K."/>
            <person name="Murdoch R.W."/>
            <person name="Higgins S."/>
            <person name="Loffler F."/>
        </authorList>
    </citation>
    <scope>NUCLEOTIDE SEQUENCE</scope>
</reference>
<comment type="caution">
    <text evidence="1">The sequence shown here is derived from an EMBL/GenBank/DDBJ whole genome shotgun (WGS) entry which is preliminary data.</text>
</comment>
<dbReference type="AlphaFoldDB" id="A0A645CX20"/>